<evidence type="ECO:0000256" key="1">
    <source>
        <dbReference type="SAM" id="MobiDB-lite"/>
    </source>
</evidence>
<dbReference type="AlphaFoldDB" id="A0A1F5JY78"/>
<reference evidence="3 4" key="1">
    <citation type="journal article" date="2016" name="Nat. Commun.">
        <title>Thousands of microbial genomes shed light on interconnected biogeochemical processes in an aquifer system.</title>
        <authorList>
            <person name="Anantharaman K."/>
            <person name="Brown C.T."/>
            <person name="Hug L.A."/>
            <person name="Sharon I."/>
            <person name="Castelle C.J."/>
            <person name="Probst A.J."/>
            <person name="Thomas B.C."/>
            <person name="Singh A."/>
            <person name="Wilkins M.J."/>
            <person name="Karaoz U."/>
            <person name="Brodie E.L."/>
            <person name="Williams K.H."/>
            <person name="Hubbard S.S."/>
            <person name="Banfield J.F."/>
        </authorList>
    </citation>
    <scope>NUCLEOTIDE SEQUENCE [LARGE SCALE GENOMIC DNA]</scope>
</reference>
<evidence type="ECO:0000313" key="3">
    <source>
        <dbReference type="EMBL" id="OGE33553.1"/>
    </source>
</evidence>
<accession>A0A1F5JY78</accession>
<evidence type="ECO:0000256" key="2">
    <source>
        <dbReference type="SAM" id="Phobius"/>
    </source>
</evidence>
<organism evidence="3 4">
    <name type="scientific">Candidatus Daviesbacteria bacterium RIFCSPHIGHO2_02_FULL_41_10</name>
    <dbReference type="NCBI Taxonomy" id="1797774"/>
    <lineage>
        <taxon>Bacteria</taxon>
        <taxon>Candidatus Daviesiibacteriota</taxon>
    </lineage>
</organism>
<gene>
    <name evidence="3" type="ORF">A3D83_01115</name>
</gene>
<feature type="compositionally biased region" description="Pro residues" evidence="1">
    <location>
        <begin position="186"/>
        <end position="210"/>
    </location>
</feature>
<feature type="transmembrane region" description="Helical" evidence="2">
    <location>
        <begin position="58"/>
        <end position="82"/>
    </location>
</feature>
<keyword evidence="2" id="KW-1133">Transmembrane helix</keyword>
<keyword evidence="2" id="KW-0472">Membrane</keyword>
<proteinExistence type="predicted"/>
<keyword evidence="2" id="KW-0812">Transmembrane</keyword>
<sequence length="210" mass="22985">MPETEKTTPKRPNLYKPNDPPLFFFQITNPVTYFKLWFKKVWANEGIILHLRIKPLTIIIVALLLAGTSFGVSKYLAIFLPFDVFPTKTPIPAPSPTPNPWIETAFAGSLHKSENKFYLVISSGEAIALEIPANTNLATLVGKRILASGNYNQLTKSLKVMNTEDMEVLPTKTIPVPTSTVTPTAIPSPSPTAEPVTSPSPTPTFPAETP</sequence>
<comment type="caution">
    <text evidence="3">The sequence shown here is derived from an EMBL/GenBank/DDBJ whole genome shotgun (WGS) entry which is preliminary data.</text>
</comment>
<evidence type="ECO:0000313" key="4">
    <source>
        <dbReference type="Proteomes" id="UP000177258"/>
    </source>
</evidence>
<dbReference type="Proteomes" id="UP000177258">
    <property type="component" value="Unassembled WGS sequence"/>
</dbReference>
<feature type="region of interest" description="Disordered" evidence="1">
    <location>
        <begin position="179"/>
        <end position="210"/>
    </location>
</feature>
<protein>
    <submittedName>
        <fullName evidence="3">Uncharacterized protein</fullName>
    </submittedName>
</protein>
<dbReference type="EMBL" id="MFDB01000008">
    <property type="protein sequence ID" value="OGE33553.1"/>
    <property type="molecule type" value="Genomic_DNA"/>
</dbReference>
<name>A0A1F5JY78_9BACT</name>